<dbReference type="InterPro" id="IPR018633">
    <property type="entry name" value="DUF2357"/>
</dbReference>
<reference evidence="4 6" key="2">
    <citation type="submission" date="2019-06" db="EMBL/GenBank/DDBJ databases">
        <title>Pseudomonas bimorpha sp. nov. isolated from bovine raw milk and skim milk concentrate.</title>
        <authorList>
            <person name="Hofmann K."/>
            <person name="Huptas C."/>
            <person name="Doll E."/>
            <person name="Scherer S."/>
            <person name="Wenning M."/>
        </authorList>
    </citation>
    <scope>NUCLEOTIDE SEQUENCE [LARGE SCALE GENOMIC DNA]</scope>
    <source>
        <strain evidence="4 6">DSM 17835</strain>
    </source>
</reference>
<dbReference type="EMBL" id="LT629689">
    <property type="protein sequence ID" value="SDG31284.1"/>
    <property type="molecule type" value="Genomic_DNA"/>
</dbReference>
<evidence type="ECO:0000313" key="6">
    <source>
        <dbReference type="Proteomes" id="UP000317951"/>
    </source>
</evidence>
<sequence>MAIIRCIDKQGSTFTVNPEALASGFMERGTYYFEIVPESRLFVDDEPLEASRHEAFDAWRWEPGFYAGKVIAELVDTGGKVLATYHFDVAPDQNKLGETSFAAMLDELLAFDTRLLLGNEYAQLEVGREGRTSNPHLQYARLKRYGPALLSAFTEVLRKPLTRLHRERTLRPAHQMRRIDRQTLRRALQDPAATALLYNLEQANTSGEVLHFDVPTVFEDLDNPANQALAVVLGETLRRSRYVIAALQKIIDGEGDTGARSALTPRLGRRIEFLEGLQSDLRRIQRREPFCSLRQPRISAAGLNAVSAHPAYARAYRHGWYVLRPGIDGSSEGERLWISPTWEIYERWCYLQVVAMMKSIYPGLQWRDRWPGTSLDYIRCTGRGIDTQVDVWLQVHCPAFDQPASHGFSSISGARYPDIVVTVESPAGSSFLVMDAKYRVERKWVLEGMVSAHLYRDCLRWKGRKPDLSILLVPRAGGAPLLETMTYQKANGVGVAVLSVEHNGLQAVLKPFARGRSDSESGELPRAATPLPLN</sequence>
<evidence type="ECO:0000313" key="5">
    <source>
        <dbReference type="Proteomes" id="UP000182858"/>
    </source>
</evidence>
<evidence type="ECO:0000256" key="1">
    <source>
        <dbReference type="SAM" id="MobiDB-lite"/>
    </source>
</evidence>
<organism evidence="4 6">
    <name type="scientific">Pseudomonas extremaustralis</name>
    <dbReference type="NCBI Taxonomy" id="359110"/>
    <lineage>
        <taxon>Bacteria</taxon>
        <taxon>Pseudomonadati</taxon>
        <taxon>Pseudomonadota</taxon>
        <taxon>Gammaproteobacteria</taxon>
        <taxon>Pseudomonadales</taxon>
        <taxon>Pseudomonadaceae</taxon>
        <taxon>Pseudomonas</taxon>
    </lineage>
</organism>
<reference evidence="3 5" key="1">
    <citation type="submission" date="2016-10" db="EMBL/GenBank/DDBJ databases">
        <authorList>
            <person name="Varghese N."/>
            <person name="Submissions S."/>
        </authorList>
    </citation>
    <scope>NUCLEOTIDE SEQUENCE [LARGE SCALE GENOMIC DNA]</scope>
    <source>
        <strain evidence="3 5">DSM 17835</strain>
    </source>
</reference>
<evidence type="ECO:0000313" key="3">
    <source>
        <dbReference type="EMBL" id="SDG31284.1"/>
    </source>
</evidence>
<feature type="region of interest" description="Disordered" evidence="1">
    <location>
        <begin position="515"/>
        <end position="534"/>
    </location>
</feature>
<gene>
    <name evidence="4" type="ORF">FIV36_11920</name>
    <name evidence="3" type="ORF">SAMN05216591_5628</name>
</gene>
<name>A0A5C5QHH6_9PSED</name>
<dbReference type="GeneID" id="78556928"/>
<dbReference type="RefSeq" id="WP_010562637.1">
    <property type="nucleotide sequence ID" value="NZ_LT629689.1"/>
</dbReference>
<dbReference type="Pfam" id="PF09823">
    <property type="entry name" value="DUF2357"/>
    <property type="match status" value="1"/>
</dbReference>
<feature type="domain" description="DUF2357" evidence="2">
    <location>
        <begin position="120"/>
        <end position="195"/>
    </location>
</feature>
<accession>A0A5C5QHH6</accession>
<protein>
    <recommendedName>
        <fullName evidence="2">DUF2357 domain-containing protein</fullName>
    </recommendedName>
</protein>
<evidence type="ECO:0000313" key="4">
    <source>
        <dbReference type="EMBL" id="TWS04631.1"/>
    </source>
</evidence>
<dbReference type="EMBL" id="VFET01000008">
    <property type="protein sequence ID" value="TWS04631.1"/>
    <property type="molecule type" value="Genomic_DNA"/>
</dbReference>
<proteinExistence type="predicted"/>
<dbReference type="AlphaFoldDB" id="A0A5C5QHH6"/>
<evidence type="ECO:0000259" key="2">
    <source>
        <dbReference type="Pfam" id="PF09823"/>
    </source>
</evidence>
<keyword evidence="5" id="KW-1185">Reference proteome</keyword>
<dbReference type="Proteomes" id="UP000182858">
    <property type="component" value="Chromosome I"/>
</dbReference>
<dbReference type="Proteomes" id="UP000317951">
    <property type="component" value="Unassembled WGS sequence"/>
</dbReference>
<dbReference type="OrthoDB" id="32195at2"/>